<dbReference type="InterPro" id="IPR000485">
    <property type="entry name" value="AsnC-type_HTH_dom"/>
</dbReference>
<organism evidence="5 6">
    <name type="scientific">Fulvimarina uroteuthidis</name>
    <dbReference type="NCBI Taxonomy" id="3098149"/>
    <lineage>
        <taxon>Bacteria</taxon>
        <taxon>Pseudomonadati</taxon>
        <taxon>Pseudomonadota</taxon>
        <taxon>Alphaproteobacteria</taxon>
        <taxon>Hyphomicrobiales</taxon>
        <taxon>Aurantimonadaceae</taxon>
        <taxon>Fulvimarina</taxon>
    </lineage>
</organism>
<dbReference type="SUPFAM" id="SSF54909">
    <property type="entry name" value="Dimeric alpha+beta barrel"/>
    <property type="match status" value="1"/>
</dbReference>
<dbReference type="InterPro" id="IPR011991">
    <property type="entry name" value="ArsR-like_HTH"/>
</dbReference>
<dbReference type="CDD" id="cd00090">
    <property type="entry name" value="HTH_ARSR"/>
    <property type="match status" value="1"/>
</dbReference>
<comment type="caution">
    <text evidence="5">The sequence shown here is derived from an EMBL/GenBank/DDBJ whole genome shotgun (WGS) entry which is preliminary data.</text>
</comment>
<evidence type="ECO:0000313" key="6">
    <source>
        <dbReference type="Proteomes" id="UP001294412"/>
    </source>
</evidence>
<dbReference type="Gene3D" id="3.30.70.920">
    <property type="match status" value="1"/>
</dbReference>
<dbReference type="InterPro" id="IPR036388">
    <property type="entry name" value="WH-like_DNA-bd_sf"/>
</dbReference>
<keyword evidence="6" id="KW-1185">Reference proteome</keyword>
<proteinExistence type="predicted"/>
<dbReference type="InterPro" id="IPR019887">
    <property type="entry name" value="Tscrpt_reg_AsnC/Lrp_C"/>
</dbReference>
<dbReference type="PANTHER" id="PTHR30154:SF51">
    <property type="entry name" value="ASNC-FAMILY TRANSCRIPTIONAL REGULATORY PROTEIN"/>
    <property type="match status" value="1"/>
</dbReference>
<evidence type="ECO:0000256" key="1">
    <source>
        <dbReference type="ARBA" id="ARBA00023015"/>
    </source>
</evidence>
<dbReference type="InterPro" id="IPR011008">
    <property type="entry name" value="Dimeric_a/b-barrel"/>
</dbReference>
<keyword evidence="2" id="KW-0238">DNA-binding</keyword>
<dbReference type="EMBL" id="JAXLPB010000002">
    <property type="protein sequence ID" value="MDY8109278.1"/>
    <property type="molecule type" value="Genomic_DNA"/>
</dbReference>
<evidence type="ECO:0000259" key="4">
    <source>
        <dbReference type="PROSITE" id="PS50956"/>
    </source>
</evidence>
<dbReference type="SMART" id="SM00344">
    <property type="entry name" value="HTH_ASNC"/>
    <property type="match status" value="1"/>
</dbReference>
<keyword evidence="3" id="KW-0804">Transcription</keyword>
<sequence length="176" mass="19448">MNSGNKEIGRITYFNKASEAYKVIKEDMDRLDRKIIRALHRDGRMTAKALSQLVGLSQPSIAERIKRLMETGALRFTIAADPKSLGYPITAIVRISPLPGELNRVEALIAKLPEVTQCDKVTGQDAFFCRLHLKDIGDLDVILSKVSQFATTNTSIVKSSPVEARLPPLDAEVVND</sequence>
<gene>
    <name evidence="5" type="ORF">U0C82_08995</name>
</gene>
<feature type="domain" description="HTH asnC-type" evidence="4">
    <location>
        <begin position="28"/>
        <end position="88"/>
    </location>
</feature>
<dbReference type="InterPro" id="IPR036390">
    <property type="entry name" value="WH_DNA-bd_sf"/>
</dbReference>
<keyword evidence="1" id="KW-0805">Transcription regulation</keyword>
<dbReference type="Pfam" id="PF01037">
    <property type="entry name" value="AsnC_trans_reg"/>
    <property type="match status" value="1"/>
</dbReference>
<dbReference type="PROSITE" id="PS50956">
    <property type="entry name" value="HTH_ASNC_2"/>
    <property type="match status" value="1"/>
</dbReference>
<reference evidence="5 6" key="1">
    <citation type="submission" date="2023-12" db="EMBL/GenBank/DDBJ databases">
        <title>Description of Novel Strain Fulvimarina sp. 2208YS6-2-32 isolated from Uroteuthis (Photololigo) edulis.</title>
        <authorList>
            <person name="Park J.-S."/>
        </authorList>
    </citation>
    <scope>NUCLEOTIDE SEQUENCE [LARGE SCALE GENOMIC DNA]</scope>
    <source>
        <strain evidence="5 6">2208YS6-2-32</strain>
    </source>
</reference>
<dbReference type="InterPro" id="IPR019885">
    <property type="entry name" value="Tscrpt_reg_HTH_AsnC-type_CS"/>
</dbReference>
<evidence type="ECO:0000256" key="2">
    <source>
        <dbReference type="ARBA" id="ARBA00023125"/>
    </source>
</evidence>
<dbReference type="PROSITE" id="PS00519">
    <property type="entry name" value="HTH_ASNC_1"/>
    <property type="match status" value="1"/>
</dbReference>
<dbReference type="PANTHER" id="PTHR30154">
    <property type="entry name" value="LEUCINE-RESPONSIVE REGULATORY PROTEIN"/>
    <property type="match status" value="1"/>
</dbReference>
<dbReference type="Proteomes" id="UP001294412">
    <property type="component" value="Unassembled WGS sequence"/>
</dbReference>
<evidence type="ECO:0000256" key="3">
    <source>
        <dbReference type="ARBA" id="ARBA00023163"/>
    </source>
</evidence>
<dbReference type="Gene3D" id="1.10.10.10">
    <property type="entry name" value="Winged helix-like DNA-binding domain superfamily/Winged helix DNA-binding domain"/>
    <property type="match status" value="1"/>
</dbReference>
<accession>A0ABU5I2T4</accession>
<dbReference type="InterPro" id="IPR019888">
    <property type="entry name" value="Tscrpt_reg_AsnC-like"/>
</dbReference>
<dbReference type="RefSeq" id="WP_322186726.1">
    <property type="nucleotide sequence ID" value="NZ_JAXLPB010000002.1"/>
</dbReference>
<protein>
    <submittedName>
        <fullName evidence="5">Lrp/AsnC family transcriptional regulator</fullName>
    </submittedName>
</protein>
<evidence type="ECO:0000313" key="5">
    <source>
        <dbReference type="EMBL" id="MDY8109278.1"/>
    </source>
</evidence>
<dbReference type="PRINTS" id="PR00033">
    <property type="entry name" value="HTHASNC"/>
</dbReference>
<dbReference type="Pfam" id="PF13404">
    <property type="entry name" value="HTH_AsnC-type"/>
    <property type="match status" value="1"/>
</dbReference>
<dbReference type="SUPFAM" id="SSF46785">
    <property type="entry name" value="Winged helix' DNA-binding domain"/>
    <property type="match status" value="1"/>
</dbReference>
<name>A0ABU5I2T4_9HYPH</name>